<dbReference type="GO" id="GO:0008610">
    <property type="term" value="P:lipid biosynthetic process"/>
    <property type="evidence" value="ECO:0007669"/>
    <property type="project" value="InterPro"/>
</dbReference>
<keyword evidence="3 5" id="KW-1133">Transmembrane helix</keyword>
<feature type="transmembrane region" description="Helical" evidence="5">
    <location>
        <begin position="88"/>
        <end position="107"/>
    </location>
</feature>
<dbReference type="Pfam" id="PF04116">
    <property type="entry name" value="FA_hydroxylase"/>
    <property type="match status" value="1"/>
</dbReference>
<dbReference type="GO" id="GO:0005506">
    <property type="term" value="F:iron ion binding"/>
    <property type="evidence" value="ECO:0007669"/>
    <property type="project" value="InterPro"/>
</dbReference>
<dbReference type="PANTHER" id="PTHR11863">
    <property type="entry name" value="STEROL DESATURASE"/>
    <property type="match status" value="1"/>
</dbReference>
<dbReference type="AlphaFoldDB" id="A0A150R6M2"/>
<evidence type="ECO:0000259" key="6">
    <source>
        <dbReference type="Pfam" id="PF04116"/>
    </source>
</evidence>
<dbReference type="EMBL" id="JEMB01003081">
    <property type="protein sequence ID" value="KYF75877.1"/>
    <property type="molecule type" value="Genomic_DNA"/>
</dbReference>
<dbReference type="Proteomes" id="UP000075635">
    <property type="component" value="Unassembled WGS sequence"/>
</dbReference>
<dbReference type="GO" id="GO:0016020">
    <property type="term" value="C:membrane"/>
    <property type="evidence" value="ECO:0007669"/>
    <property type="project" value="UniProtKB-SubCell"/>
</dbReference>
<protein>
    <recommendedName>
        <fullName evidence="6">Fatty acid hydroxylase domain-containing protein</fullName>
    </recommendedName>
</protein>
<dbReference type="GO" id="GO:0016491">
    <property type="term" value="F:oxidoreductase activity"/>
    <property type="evidence" value="ECO:0007669"/>
    <property type="project" value="InterPro"/>
</dbReference>
<evidence type="ECO:0000256" key="1">
    <source>
        <dbReference type="ARBA" id="ARBA00004370"/>
    </source>
</evidence>
<gene>
    <name evidence="7" type="ORF">BE17_28280</name>
</gene>
<keyword evidence="4 5" id="KW-0472">Membrane</keyword>
<reference evidence="7 8" key="1">
    <citation type="submission" date="2014-02" db="EMBL/GenBank/DDBJ databases">
        <title>The small core and large imbalanced accessory genome model reveals a collaborative survival strategy of Sorangium cellulosum strains in nature.</title>
        <authorList>
            <person name="Han K."/>
            <person name="Peng R."/>
            <person name="Blom J."/>
            <person name="Li Y.-Z."/>
        </authorList>
    </citation>
    <scope>NUCLEOTIDE SEQUENCE [LARGE SCALE GENOMIC DNA]</scope>
    <source>
        <strain evidence="7 8">So0011-07</strain>
    </source>
</reference>
<dbReference type="InterPro" id="IPR050307">
    <property type="entry name" value="Sterol_Desaturase_Related"/>
</dbReference>
<dbReference type="InterPro" id="IPR006694">
    <property type="entry name" value="Fatty_acid_hydroxylase"/>
</dbReference>
<comment type="caution">
    <text evidence="7">The sequence shown here is derived from an EMBL/GenBank/DDBJ whole genome shotgun (WGS) entry which is preliminary data.</text>
</comment>
<evidence type="ECO:0000313" key="7">
    <source>
        <dbReference type="EMBL" id="KYF75877.1"/>
    </source>
</evidence>
<feature type="domain" description="Fatty acid hydroxylase" evidence="6">
    <location>
        <begin position="139"/>
        <end position="273"/>
    </location>
</feature>
<keyword evidence="2 5" id="KW-0812">Transmembrane</keyword>
<evidence type="ECO:0000256" key="5">
    <source>
        <dbReference type="SAM" id="Phobius"/>
    </source>
</evidence>
<accession>A0A150R6M2</accession>
<name>A0A150R6M2_SORCE</name>
<organism evidence="7 8">
    <name type="scientific">Sorangium cellulosum</name>
    <name type="common">Polyangium cellulosum</name>
    <dbReference type="NCBI Taxonomy" id="56"/>
    <lineage>
        <taxon>Bacteria</taxon>
        <taxon>Pseudomonadati</taxon>
        <taxon>Myxococcota</taxon>
        <taxon>Polyangia</taxon>
        <taxon>Polyangiales</taxon>
        <taxon>Polyangiaceae</taxon>
        <taxon>Sorangium</taxon>
    </lineage>
</organism>
<evidence type="ECO:0000256" key="4">
    <source>
        <dbReference type="ARBA" id="ARBA00023136"/>
    </source>
</evidence>
<evidence type="ECO:0000313" key="8">
    <source>
        <dbReference type="Proteomes" id="UP000075635"/>
    </source>
</evidence>
<evidence type="ECO:0000256" key="3">
    <source>
        <dbReference type="ARBA" id="ARBA00022989"/>
    </source>
</evidence>
<feature type="transmembrane region" description="Helical" evidence="5">
    <location>
        <begin position="24"/>
        <end position="45"/>
    </location>
</feature>
<sequence>MHATTTAAPDTGEEGSGRSLLKTAFAHTFHPTIILLALLACHYLHRSPEVFLPIGIGFTFLMTALEQLMPARREWRPLSSFKQTAVNFAFWMVGYFFVWGAAVATLYDRVLTPRLIGARQGLGLQALWPSSWPVVAKLCLAWLIADFISYWFHRAQHRWGAVWRVTAHGVHHSPTEMYSIKAAVNHPFEFLILLLPIPLLMGLGAGPEEIGCLTFMIWIQIHFTHCNLPLKYGATGWILQTGQYHLQHHSVVHEEQNTNYGCCMSLWDRLFGTFREPGHIASTGVAPGASLGLGQQLLFPVRPVYSAPPPRP</sequence>
<proteinExistence type="predicted"/>
<evidence type="ECO:0000256" key="2">
    <source>
        <dbReference type="ARBA" id="ARBA00022692"/>
    </source>
</evidence>
<feature type="transmembrane region" description="Helical" evidence="5">
    <location>
        <begin position="51"/>
        <end position="68"/>
    </location>
</feature>
<comment type="subcellular location">
    <subcellularLocation>
        <location evidence="1">Membrane</location>
    </subcellularLocation>
</comment>